<evidence type="ECO:0000256" key="2">
    <source>
        <dbReference type="SAM" id="Phobius"/>
    </source>
</evidence>
<dbReference type="Pfam" id="PF14608">
    <property type="entry name" value="zf-CCCH_2"/>
    <property type="match status" value="2"/>
</dbReference>
<sequence length="507" mass="55799">MSSNNQSTNYVLRVGAIALIGGVLAYWLWTSSAFAQAKPKSKPRRSDSKKTTTSTTTTTTNTQTTTTAINDKNNDHDDDTLLEVTETITATVSLTSAAPVIPDKQDQDLIKERAIEKAPVSQVFEKDVGIIDIDTIATASLPEALTAANEAADIVVETELQTVTEAITNVLEEATVIREKDLVVTLPEEVAEAAVTWTEIPAAEKDVPSHQEHVEQEQTQEQEEEEEDVSTHVISTVVPVTVDETEVVEVYETDQEEVFEMVFEREVKAVKEVVTHETVMETITEVETSLSHQEASISEEHSEAESESETPTTLIGDDMNLSKDTLIEEPTTATDLNKEALSGAKVTDDDSFHKAPAATTTNPWKVNNTNDDKVQTLREVSRVAQHSELNAAAPEFKPSWGSAPLPAPVQRQAIARDAPSSQDQQGKLKSRCRFWPKCTNKSCKFTHPSLPCRDPENCSFGDRCVFIHPNDMLPRPSRQHSLSKKRRPMSSDSSATMVAATPEEIWS</sequence>
<feature type="region of interest" description="Disordered" evidence="1">
    <location>
        <begin position="38"/>
        <end position="78"/>
    </location>
</feature>
<keyword evidence="2" id="KW-0812">Transmembrane</keyword>
<reference evidence="3" key="1">
    <citation type="journal article" date="2020" name="Fungal Divers.">
        <title>Resolving the Mortierellaceae phylogeny through synthesis of multi-gene phylogenetics and phylogenomics.</title>
        <authorList>
            <person name="Vandepol N."/>
            <person name="Liber J."/>
            <person name="Desiro A."/>
            <person name="Na H."/>
            <person name="Kennedy M."/>
            <person name="Barry K."/>
            <person name="Grigoriev I.V."/>
            <person name="Miller A.N."/>
            <person name="O'Donnell K."/>
            <person name="Stajich J.E."/>
            <person name="Bonito G."/>
        </authorList>
    </citation>
    <scope>NUCLEOTIDE SEQUENCE</scope>
    <source>
        <strain evidence="3">REB-010B</strain>
    </source>
</reference>
<dbReference type="Gene3D" id="4.10.1000.40">
    <property type="match status" value="1"/>
</dbReference>
<dbReference type="Proteomes" id="UP000738325">
    <property type="component" value="Unassembled WGS sequence"/>
</dbReference>
<evidence type="ECO:0000313" key="4">
    <source>
        <dbReference type="Proteomes" id="UP000738325"/>
    </source>
</evidence>
<evidence type="ECO:0008006" key="5">
    <source>
        <dbReference type="Google" id="ProtNLM"/>
    </source>
</evidence>
<feature type="compositionally biased region" description="Low complexity" evidence="1">
    <location>
        <begin position="51"/>
        <end position="67"/>
    </location>
</feature>
<feature type="region of interest" description="Disordered" evidence="1">
    <location>
        <begin position="347"/>
        <end position="369"/>
    </location>
</feature>
<dbReference type="OrthoDB" id="438553at2759"/>
<feature type="transmembrane region" description="Helical" evidence="2">
    <location>
        <begin position="12"/>
        <end position="29"/>
    </location>
</feature>
<keyword evidence="2" id="KW-1133">Transmembrane helix</keyword>
<accession>A0A9P6RYI9</accession>
<feature type="compositionally biased region" description="Acidic residues" evidence="1">
    <location>
        <begin position="218"/>
        <end position="228"/>
    </location>
</feature>
<feature type="region of interest" description="Disordered" evidence="1">
    <location>
        <begin position="287"/>
        <end position="318"/>
    </location>
</feature>
<evidence type="ECO:0000313" key="3">
    <source>
        <dbReference type="EMBL" id="KAG0329465.1"/>
    </source>
</evidence>
<feature type="region of interest" description="Disordered" evidence="1">
    <location>
        <begin position="472"/>
        <end position="507"/>
    </location>
</feature>
<dbReference type="EMBL" id="JAAAIP010000015">
    <property type="protein sequence ID" value="KAG0329465.1"/>
    <property type="molecule type" value="Genomic_DNA"/>
</dbReference>
<keyword evidence="4" id="KW-1185">Reference proteome</keyword>
<protein>
    <recommendedName>
        <fullName evidence="5">C3H1-type domain-containing protein</fullName>
    </recommendedName>
</protein>
<dbReference type="AlphaFoldDB" id="A0A9P6RYI9"/>
<gene>
    <name evidence="3" type="ORF">BGZ99_001851</name>
</gene>
<comment type="caution">
    <text evidence="3">The sequence shown here is derived from an EMBL/GenBank/DDBJ whole genome shotgun (WGS) entry which is preliminary data.</text>
</comment>
<organism evidence="3 4">
    <name type="scientific">Dissophora globulifera</name>
    <dbReference type="NCBI Taxonomy" id="979702"/>
    <lineage>
        <taxon>Eukaryota</taxon>
        <taxon>Fungi</taxon>
        <taxon>Fungi incertae sedis</taxon>
        <taxon>Mucoromycota</taxon>
        <taxon>Mortierellomycotina</taxon>
        <taxon>Mortierellomycetes</taxon>
        <taxon>Mortierellales</taxon>
        <taxon>Mortierellaceae</taxon>
        <taxon>Dissophora</taxon>
    </lineage>
</organism>
<feature type="region of interest" description="Disordered" evidence="1">
    <location>
        <begin position="203"/>
        <end position="231"/>
    </location>
</feature>
<feature type="compositionally biased region" description="Low complexity" evidence="1">
    <location>
        <begin position="287"/>
        <end position="296"/>
    </location>
</feature>
<proteinExistence type="predicted"/>
<name>A0A9P6RYI9_9FUNG</name>
<feature type="compositionally biased region" description="Basic residues" evidence="1">
    <location>
        <begin position="477"/>
        <end position="488"/>
    </location>
</feature>
<feature type="compositionally biased region" description="Basic and acidic residues" evidence="1">
    <location>
        <begin position="203"/>
        <end position="216"/>
    </location>
</feature>
<feature type="compositionally biased region" description="Polar residues" evidence="1">
    <location>
        <begin position="358"/>
        <end position="369"/>
    </location>
</feature>
<evidence type="ECO:0000256" key="1">
    <source>
        <dbReference type="SAM" id="MobiDB-lite"/>
    </source>
</evidence>
<keyword evidence="2" id="KW-0472">Membrane</keyword>